<evidence type="ECO:0000256" key="1">
    <source>
        <dbReference type="SAM" id="MobiDB-lite"/>
    </source>
</evidence>
<proteinExistence type="predicted"/>
<sequence length="254" mass="28310">MPHFATSRSRPTWWALCGLLAATGSVQASPFYAPPAPAEDAKTFSGEAELGYTRLSGNTDSQTLIGKGRLTWLNGKWTHTLRGEARNVARDGDTDAEQYLLAGRERYELEGPHYLFGFARWEKDRFSGYDQQFTTIAGYGRDLIESERQRLSLEAGPGFRHDRIQDEPNETLAVAYGAMAYEYELTDTSSLTQELSVEATDDNTTSRSLSSLTARLNSRLALKLSHEVKRNSQPPEAAMARTDHTTSASLLYSW</sequence>
<evidence type="ECO:0000256" key="2">
    <source>
        <dbReference type="SAM" id="SignalP"/>
    </source>
</evidence>
<dbReference type="AlphaFoldDB" id="A0A2N7TQT3"/>
<dbReference type="Pfam" id="PF04338">
    <property type="entry name" value="DUF481"/>
    <property type="match status" value="1"/>
</dbReference>
<reference evidence="3 4" key="1">
    <citation type="submission" date="2018-01" db="EMBL/GenBank/DDBJ databases">
        <title>Halomonas endophytica sp. nov., isolated from storage liquid in the stems of Populus euphratica.</title>
        <authorList>
            <person name="Chen C."/>
        </authorList>
    </citation>
    <scope>NUCLEOTIDE SEQUENCE [LARGE SCALE GENOMIC DNA]</scope>
    <source>
        <strain evidence="3 4">DSM 26881</strain>
    </source>
</reference>
<dbReference type="InterPro" id="IPR007433">
    <property type="entry name" value="DUF481"/>
</dbReference>
<dbReference type="Proteomes" id="UP000235346">
    <property type="component" value="Unassembled WGS sequence"/>
</dbReference>
<evidence type="ECO:0000313" key="3">
    <source>
        <dbReference type="EMBL" id="PMR70549.1"/>
    </source>
</evidence>
<dbReference type="EMBL" id="PNRE01000026">
    <property type="protein sequence ID" value="PMR70549.1"/>
    <property type="molecule type" value="Genomic_DNA"/>
</dbReference>
<accession>A0A2N7TQT3</accession>
<dbReference type="OrthoDB" id="5292716at2"/>
<comment type="caution">
    <text evidence="3">The sequence shown here is derived from an EMBL/GenBank/DDBJ whole genome shotgun (WGS) entry which is preliminary data.</text>
</comment>
<feature type="region of interest" description="Disordered" evidence="1">
    <location>
        <begin position="228"/>
        <end position="254"/>
    </location>
</feature>
<keyword evidence="4" id="KW-1185">Reference proteome</keyword>
<name>A0A2N7TQT3_9GAMM</name>
<feature type="chain" id="PRO_5014763354" evidence="2">
    <location>
        <begin position="29"/>
        <end position="254"/>
    </location>
</feature>
<gene>
    <name evidence="3" type="ORF">C1H66_06135</name>
</gene>
<organism evidence="3 4">
    <name type="scientific">Halomonas heilongjiangensis</name>
    <dbReference type="NCBI Taxonomy" id="1387883"/>
    <lineage>
        <taxon>Bacteria</taxon>
        <taxon>Pseudomonadati</taxon>
        <taxon>Pseudomonadota</taxon>
        <taxon>Gammaproteobacteria</taxon>
        <taxon>Oceanospirillales</taxon>
        <taxon>Halomonadaceae</taxon>
        <taxon>Halomonas</taxon>
    </lineage>
</organism>
<feature type="signal peptide" evidence="2">
    <location>
        <begin position="1"/>
        <end position="28"/>
    </location>
</feature>
<feature type="compositionally biased region" description="Polar residues" evidence="1">
    <location>
        <begin position="245"/>
        <end position="254"/>
    </location>
</feature>
<evidence type="ECO:0000313" key="4">
    <source>
        <dbReference type="Proteomes" id="UP000235346"/>
    </source>
</evidence>
<protein>
    <submittedName>
        <fullName evidence="3">DUF481 domain-containing protein</fullName>
    </submittedName>
</protein>
<dbReference type="RefSeq" id="WP_102627023.1">
    <property type="nucleotide sequence ID" value="NZ_PDOH01000018.1"/>
</dbReference>
<keyword evidence="2" id="KW-0732">Signal</keyword>